<proteinExistence type="inferred from homology"/>
<dbReference type="InterPro" id="IPR036396">
    <property type="entry name" value="Cyt_P450_sf"/>
</dbReference>
<evidence type="ECO:0000313" key="7">
    <source>
        <dbReference type="EMBL" id="KAK7028081.1"/>
    </source>
</evidence>
<keyword evidence="6" id="KW-0503">Monooxygenase</keyword>
<organism evidence="7 8">
    <name type="scientific">Halocaridina rubra</name>
    <name type="common">Hawaiian red shrimp</name>
    <dbReference type="NCBI Taxonomy" id="373956"/>
    <lineage>
        <taxon>Eukaryota</taxon>
        <taxon>Metazoa</taxon>
        <taxon>Ecdysozoa</taxon>
        <taxon>Arthropoda</taxon>
        <taxon>Crustacea</taxon>
        <taxon>Multicrustacea</taxon>
        <taxon>Malacostraca</taxon>
        <taxon>Eumalacostraca</taxon>
        <taxon>Eucarida</taxon>
        <taxon>Decapoda</taxon>
        <taxon>Pleocyemata</taxon>
        <taxon>Caridea</taxon>
        <taxon>Atyoidea</taxon>
        <taxon>Atyidae</taxon>
        <taxon>Halocaridina</taxon>
    </lineage>
</organism>
<keyword evidence="5" id="KW-0408">Iron</keyword>
<dbReference type="GO" id="GO:0004497">
    <property type="term" value="F:monooxygenase activity"/>
    <property type="evidence" value="ECO:0007669"/>
    <property type="project" value="UniProtKB-KW"/>
</dbReference>
<dbReference type="InterPro" id="IPR002401">
    <property type="entry name" value="Cyt_P450_E_grp-I"/>
</dbReference>
<evidence type="ECO:0000256" key="2">
    <source>
        <dbReference type="ARBA" id="ARBA00010617"/>
    </source>
</evidence>
<name>A0AAN8ZTU8_HALRR</name>
<sequence length="112" mass="12733">VCDRALQEAEWKLAQSKEEVDKQDLNLMEHLLLESNLSRRDIVTFLLDIIAGGTNTTRDNVAVILYLLAKNPEAQTKLQEELDRVLGNGEEIMTVKQFGQLSYIRAVFKEAN</sequence>
<dbReference type="PRINTS" id="PR00463">
    <property type="entry name" value="EP450I"/>
</dbReference>
<feature type="non-terminal residue" evidence="7">
    <location>
        <position position="1"/>
    </location>
</feature>
<dbReference type="Proteomes" id="UP001381693">
    <property type="component" value="Unassembled WGS sequence"/>
</dbReference>
<dbReference type="GO" id="GO:0016705">
    <property type="term" value="F:oxidoreductase activity, acting on paired donors, with incorporation or reduction of molecular oxygen"/>
    <property type="evidence" value="ECO:0007669"/>
    <property type="project" value="InterPro"/>
</dbReference>
<dbReference type="Gene3D" id="1.10.630.10">
    <property type="entry name" value="Cytochrome P450"/>
    <property type="match status" value="1"/>
</dbReference>
<dbReference type="Pfam" id="PF00067">
    <property type="entry name" value="p450"/>
    <property type="match status" value="1"/>
</dbReference>
<evidence type="ECO:0000256" key="1">
    <source>
        <dbReference type="ARBA" id="ARBA00001971"/>
    </source>
</evidence>
<evidence type="ECO:0000256" key="6">
    <source>
        <dbReference type="ARBA" id="ARBA00023033"/>
    </source>
</evidence>
<dbReference type="SUPFAM" id="SSF48264">
    <property type="entry name" value="Cytochrome P450"/>
    <property type="match status" value="1"/>
</dbReference>
<dbReference type="AlphaFoldDB" id="A0AAN8ZTU8"/>
<dbReference type="PANTHER" id="PTHR24303:SF31">
    <property type="entry name" value="CYTOCHROME P450 307A1-RELATED"/>
    <property type="match status" value="1"/>
</dbReference>
<dbReference type="PANTHER" id="PTHR24303">
    <property type="entry name" value="HEME-BINDING MONOOXYGENASE FAMILY"/>
    <property type="match status" value="1"/>
</dbReference>
<keyword evidence="4" id="KW-0560">Oxidoreductase</keyword>
<gene>
    <name evidence="7" type="ORF">SK128_016352</name>
</gene>
<evidence type="ECO:0000256" key="3">
    <source>
        <dbReference type="ARBA" id="ARBA00022723"/>
    </source>
</evidence>
<evidence type="ECO:0008006" key="9">
    <source>
        <dbReference type="Google" id="ProtNLM"/>
    </source>
</evidence>
<keyword evidence="8" id="KW-1185">Reference proteome</keyword>
<reference evidence="7 8" key="1">
    <citation type="submission" date="2023-11" db="EMBL/GenBank/DDBJ databases">
        <title>Halocaridina rubra genome assembly.</title>
        <authorList>
            <person name="Smith C."/>
        </authorList>
    </citation>
    <scope>NUCLEOTIDE SEQUENCE [LARGE SCALE GENOMIC DNA]</scope>
    <source>
        <strain evidence="7">EP-1</strain>
        <tissue evidence="7">Whole</tissue>
    </source>
</reference>
<dbReference type="GO" id="GO:0020037">
    <property type="term" value="F:heme binding"/>
    <property type="evidence" value="ECO:0007669"/>
    <property type="project" value="InterPro"/>
</dbReference>
<protein>
    <recommendedName>
        <fullName evidence="9">Cytochrome P450</fullName>
    </recommendedName>
</protein>
<evidence type="ECO:0000256" key="5">
    <source>
        <dbReference type="ARBA" id="ARBA00023004"/>
    </source>
</evidence>
<feature type="non-terminal residue" evidence="7">
    <location>
        <position position="112"/>
    </location>
</feature>
<dbReference type="EMBL" id="JAXCGZ010022662">
    <property type="protein sequence ID" value="KAK7028081.1"/>
    <property type="molecule type" value="Genomic_DNA"/>
</dbReference>
<comment type="similarity">
    <text evidence="2">Belongs to the cytochrome P450 family.</text>
</comment>
<dbReference type="InterPro" id="IPR001128">
    <property type="entry name" value="Cyt_P450"/>
</dbReference>
<accession>A0AAN8ZTU8</accession>
<keyword evidence="3" id="KW-0479">Metal-binding</keyword>
<evidence type="ECO:0000256" key="4">
    <source>
        <dbReference type="ARBA" id="ARBA00023002"/>
    </source>
</evidence>
<comment type="cofactor">
    <cofactor evidence="1">
        <name>heme</name>
        <dbReference type="ChEBI" id="CHEBI:30413"/>
    </cofactor>
</comment>
<comment type="caution">
    <text evidence="7">The sequence shown here is derived from an EMBL/GenBank/DDBJ whole genome shotgun (WGS) entry which is preliminary data.</text>
</comment>
<evidence type="ECO:0000313" key="8">
    <source>
        <dbReference type="Proteomes" id="UP001381693"/>
    </source>
</evidence>
<dbReference type="GO" id="GO:0005506">
    <property type="term" value="F:iron ion binding"/>
    <property type="evidence" value="ECO:0007669"/>
    <property type="project" value="InterPro"/>
</dbReference>